<keyword evidence="1" id="KW-0812">Transmembrane</keyword>
<accession>A0A6V7VLW6</accession>
<reference evidence="2 3" key="1">
    <citation type="submission" date="2020-08" db="EMBL/GenBank/DDBJ databases">
        <authorList>
            <person name="Koutsovoulos G."/>
            <person name="Danchin GJ E."/>
        </authorList>
    </citation>
    <scope>NUCLEOTIDE SEQUENCE [LARGE SCALE GENOMIC DNA]</scope>
</reference>
<name>A0A6V7VLW6_MELEN</name>
<keyword evidence="1" id="KW-1133">Transmembrane helix</keyword>
<proteinExistence type="predicted"/>
<gene>
    <name evidence="2" type="ORF">MENT_LOCUS27716</name>
</gene>
<dbReference type="AlphaFoldDB" id="A0A6V7VLW6"/>
<keyword evidence="1" id="KW-0472">Membrane</keyword>
<dbReference type="EMBL" id="CAJEWN010000265">
    <property type="protein sequence ID" value="CAD2175955.1"/>
    <property type="molecule type" value="Genomic_DNA"/>
</dbReference>
<evidence type="ECO:0000256" key="1">
    <source>
        <dbReference type="SAM" id="Phobius"/>
    </source>
</evidence>
<evidence type="ECO:0000313" key="2">
    <source>
        <dbReference type="EMBL" id="CAD2175955.1"/>
    </source>
</evidence>
<evidence type="ECO:0000313" key="3">
    <source>
        <dbReference type="Proteomes" id="UP000580250"/>
    </source>
</evidence>
<sequence length="63" mass="7052">MWNEYDQKDNDLICRLDSILCIPRGLTGLSVEHNLTNFSFFIFIIVNALSLGSFGSSTSKLVP</sequence>
<feature type="transmembrane region" description="Helical" evidence="1">
    <location>
        <begin position="35"/>
        <end position="54"/>
    </location>
</feature>
<protein>
    <submittedName>
        <fullName evidence="2">Uncharacterized protein</fullName>
    </submittedName>
</protein>
<comment type="caution">
    <text evidence="2">The sequence shown here is derived from an EMBL/GenBank/DDBJ whole genome shotgun (WGS) entry which is preliminary data.</text>
</comment>
<organism evidence="2 3">
    <name type="scientific">Meloidogyne enterolobii</name>
    <name type="common">Root-knot nematode worm</name>
    <name type="synonym">Meloidogyne mayaguensis</name>
    <dbReference type="NCBI Taxonomy" id="390850"/>
    <lineage>
        <taxon>Eukaryota</taxon>
        <taxon>Metazoa</taxon>
        <taxon>Ecdysozoa</taxon>
        <taxon>Nematoda</taxon>
        <taxon>Chromadorea</taxon>
        <taxon>Rhabditida</taxon>
        <taxon>Tylenchina</taxon>
        <taxon>Tylenchomorpha</taxon>
        <taxon>Tylenchoidea</taxon>
        <taxon>Meloidogynidae</taxon>
        <taxon>Meloidogyninae</taxon>
        <taxon>Meloidogyne</taxon>
    </lineage>
</organism>
<dbReference type="Proteomes" id="UP000580250">
    <property type="component" value="Unassembled WGS sequence"/>
</dbReference>